<dbReference type="EMBL" id="NCKV01004194">
    <property type="protein sequence ID" value="RWS24977.1"/>
    <property type="molecule type" value="Genomic_DNA"/>
</dbReference>
<dbReference type="InterPro" id="IPR049092">
    <property type="entry name" value="MIOS_a-sol"/>
</dbReference>
<evidence type="ECO:0000256" key="2">
    <source>
        <dbReference type="ARBA" id="ARBA00022737"/>
    </source>
</evidence>
<dbReference type="PANTHER" id="PTHR16453:SF9">
    <property type="entry name" value="GATOR COMPLEX PROTEIN MIOS"/>
    <property type="match status" value="1"/>
</dbReference>
<sequence>MGSENEYIISEKITLNWSPTCEVIWTSGKKLLKSAKSGGTLNDICDLMFKRALQDYGISVIRQTFTPNDEYLIKLWKWIKFIRSLDESFFKASEPSNGLIGVQSIFSGKSLQSKEIFVKWFSDRDRNDINNKFASYKSEERNKALFLCEWKSDLDTESGPERLLQKLMADGKYTRAAAICIFNFSLEKAMECLTEGGTTMKEGEDTTLSAVAMALSGYTGVRNQRWCEMCKSLRSKFTDPYLKAMFYFLTSEMSNYKEILQNDNKLHLSDRVAFACKFLSDQKLHKFLSSLTQKLVDAGDLEGLFLVGLSNKGIDLLQRYVEMTSDVQTVSLIILHSLPAMHDDPRVQLWVDKYRELLDCWCLWHKRALFDIEWYKRLPPKSSPPQQLFVSCNFCGQSVSSNFGLVGNTKTIAQRSTYEQQPFGRVSVSAATNKSRIQSCPGCRKPLPRCSLCLTQLGTPVGVYWRNKKSDEETERKLSPFPSWFTSCQTCRHGGHANHLIEWFKEHIECPVSGCNCKCMSLDPKTCDLSEKQRI</sequence>
<evidence type="ECO:0000259" key="4">
    <source>
        <dbReference type="Pfam" id="PF21719"/>
    </source>
</evidence>
<evidence type="ECO:0000256" key="1">
    <source>
        <dbReference type="ARBA" id="ARBA00022574"/>
    </source>
</evidence>
<dbReference type="PANTHER" id="PTHR16453">
    <property type="entry name" value="WD40 DOMAIN-CONTAINING PROTEIN MIO FAMILY MEMBER"/>
    <property type="match status" value="1"/>
</dbReference>
<dbReference type="OrthoDB" id="341486at2759"/>
<name>A0A443SBU8_9ACAR</name>
<evidence type="ECO:0000313" key="5">
    <source>
        <dbReference type="EMBL" id="RWS24977.1"/>
    </source>
</evidence>
<dbReference type="Pfam" id="PF21719">
    <property type="entry name" value="MIOS_a-sol"/>
    <property type="match status" value="1"/>
</dbReference>
<gene>
    <name evidence="5" type="ORF">B4U80_05211</name>
</gene>
<dbReference type="CDD" id="cd16691">
    <property type="entry name" value="mRING-H2-C3H3C2_Mio"/>
    <property type="match status" value="1"/>
</dbReference>
<dbReference type="VEuPathDB" id="VectorBase:LDEU007064"/>
<dbReference type="InterPro" id="IPR037593">
    <property type="entry name" value="MIOS/Sea4"/>
</dbReference>
<comment type="caution">
    <text evidence="5">The sequence shown here is derived from an EMBL/GenBank/DDBJ whole genome shotgun (WGS) entry which is preliminary data.</text>
</comment>
<accession>A0A443SBU8</accession>
<dbReference type="GO" id="GO:0005737">
    <property type="term" value="C:cytoplasm"/>
    <property type="evidence" value="ECO:0007669"/>
    <property type="project" value="TreeGrafter"/>
</dbReference>
<keyword evidence="2" id="KW-0677">Repeat</keyword>
<dbReference type="Pfam" id="PF17034">
    <property type="entry name" value="zinc_ribbon_16"/>
    <property type="match status" value="1"/>
</dbReference>
<feature type="domain" description="MIOS-like alpha-solenoid" evidence="4">
    <location>
        <begin position="48"/>
        <end position="278"/>
    </location>
</feature>
<evidence type="ECO:0000259" key="3">
    <source>
        <dbReference type="Pfam" id="PF17034"/>
    </source>
</evidence>
<dbReference type="GO" id="GO:1904263">
    <property type="term" value="P:positive regulation of TORC1 signaling"/>
    <property type="evidence" value="ECO:0007669"/>
    <property type="project" value="TreeGrafter"/>
</dbReference>
<keyword evidence="6" id="KW-1185">Reference proteome</keyword>
<feature type="domain" description="GATOR2 complex protein MIO zinc-ribbon like" evidence="3">
    <location>
        <begin position="392"/>
        <end position="520"/>
    </location>
</feature>
<dbReference type="InterPro" id="IPR031488">
    <property type="entry name" value="Zn_ribbon_mio"/>
</dbReference>
<keyword evidence="1" id="KW-0853">WD repeat</keyword>
<evidence type="ECO:0000313" key="6">
    <source>
        <dbReference type="Proteomes" id="UP000288716"/>
    </source>
</evidence>
<organism evidence="5 6">
    <name type="scientific">Leptotrombidium deliense</name>
    <dbReference type="NCBI Taxonomy" id="299467"/>
    <lineage>
        <taxon>Eukaryota</taxon>
        <taxon>Metazoa</taxon>
        <taxon>Ecdysozoa</taxon>
        <taxon>Arthropoda</taxon>
        <taxon>Chelicerata</taxon>
        <taxon>Arachnida</taxon>
        <taxon>Acari</taxon>
        <taxon>Acariformes</taxon>
        <taxon>Trombidiformes</taxon>
        <taxon>Prostigmata</taxon>
        <taxon>Anystina</taxon>
        <taxon>Parasitengona</taxon>
        <taxon>Trombiculoidea</taxon>
        <taxon>Trombiculidae</taxon>
        <taxon>Leptotrombidium</taxon>
    </lineage>
</organism>
<proteinExistence type="predicted"/>
<reference evidence="5 6" key="1">
    <citation type="journal article" date="2018" name="Gigascience">
        <title>Genomes of trombidid mites reveal novel predicted allergens and laterally-transferred genes associated with secondary metabolism.</title>
        <authorList>
            <person name="Dong X."/>
            <person name="Chaisiri K."/>
            <person name="Xia D."/>
            <person name="Armstrong S.D."/>
            <person name="Fang Y."/>
            <person name="Donnelly M.J."/>
            <person name="Kadowaki T."/>
            <person name="McGarry J.W."/>
            <person name="Darby A.C."/>
            <person name="Makepeace B.L."/>
        </authorList>
    </citation>
    <scope>NUCLEOTIDE SEQUENCE [LARGE SCALE GENOMIC DNA]</scope>
    <source>
        <strain evidence="5">UoL-UT</strain>
    </source>
</reference>
<dbReference type="GO" id="GO:0034198">
    <property type="term" value="P:cellular response to amino acid starvation"/>
    <property type="evidence" value="ECO:0007669"/>
    <property type="project" value="TreeGrafter"/>
</dbReference>
<protein>
    <submittedName>
        <fullName evidence="5">WD repeat-containing protein mio-like protein</fullName>
    </submittedName>
</protein>
<dbReference type="Proteomes" id="UP000288716">
    <property type="component" value="Unassembled WGS sequence"/>
</dbReference>
<dbReference type="AlphaFoldDB" id="A0A443SBU8"/>
<dbReference type="STRING" id="299467.A0A443SBU8"/>